<evidence type="ECO:0000313" key="2">
    <source>
        <dbReference type="EMBL" id="WAR20362.1"/>
    </source>
</evidence>
<evidence type="ECO:0008006" key="4">
    <source>
        <dbReference type="Google" id="ProtNLM"/>
    </source>
</evidence>
<protein>
    <recommendedName>
        <fullName evidence="4">B box-type domain-containing protein</fullName>
    </recommendedName>
</protein>
<sequence length="214" mass="24657">MHEDGTDNPNVILRDITEERCEQHPTEKAIFLCKIHDSTMCGRCVHSEHRPCGEEVVDLLNEVVNIDCEKVNTMKSLLMEIKDEILLLKNEAEHSKENYKKNADKCVQECMGFENKIKQRVHELTSVIRDGITKKHNENLTIHSHITKLCDEKTKWCRDLDNLEEVCEHQEEVTGSDDGNANDFGASTTKINQTRRELTVLLSQIKQDLDQSEK</sequence>
<proteinExistence type="predicted"/>
<accession>A0ABY7FE10</accession>
<evidence type="ECO:0000313" key="3">
    <source>
        <dbReference type="Proteomes" id="UP001164746"/>
    </source>
</evidence>
<dbReference type="SUPFAM" id="SSF57845">
    <property type="entry name" value="B-box zinc-binding domain"/>
    <property type="match status" value="1"/>
</dbReference>
<dbReference type="Proteomes" id="UP001164746">
    <property type="component" value="Chromosome 11"/>
</dbReference>
<reference evidence="2" key="1">
    <citation type="submission" date="2022-11" db="EMBL/GenBank/DDBJ databases">
        <title>Centuries of genome instability and evolution in soft-shell clam transmissible cancer (bioRxiv).</title>
        <authorList>
            <person name="Hart S.F.M."/>
            <person name="Yonemitsu M.A."/>
            <person name="Giersch R.M."/>
            <person name="Beal B.F."/>
            <person name="Arriagada G."/>
            <person name="Davis B.W."/>
            <person name="Ostrander E.A."/>
            <person name="Goff S.P."/>
            <person name="Metzger M.J."/>
        </authorList>
    </citation>
    <scope>NUCLEOTIDE SEQUENCE</scope>
    <source>
        <strain evidence="2">MELC-2E11</strain>
        <tissue evidence="2">Siphon/mantle</tissue>
    </source>
</reference>
<name>A0ABY7FE10_MYAAR</name>
<gene>
    <name evidence="2" type="ORF">MAR_002200</name>
</gene>
<dbReference type="EMBL" id="CP111022">
    <property type="protein sequence ID" value="WAR20362.1"/>
    <property type="molecule type" value="Genomic_DNA"/>
</dbReference>
<keyword evidence="3" id="KW-1185">Reference proteome</keyword>
<keyword evidence="1" id="KW-0175">Coiled coil</keyword>
<organism evidence="2 3">
    <name type="scientific">Mya arenaria</name>
    <name type="common">Soft-shell clam</name>
    <dbReference type="NCBI Taxonomy" id="6604"/>
    <lineage>
        <taxon>Eukaryota</taxon>
        <taxon>Metazoa</taxon>
        <taxon>Spiralia</taxon>
        <taxon>Lophotrochozoa</taxon>
        <taxon>Mollusca</taxon>
        <taxon>Bivalvia</taxon>
        <taxon>Autobranchia</taxon>
        <taxon>Heteroconchia</taxon>
        <taxon>Euheterodonta</taxon>
        <taxon>Imparidentia</taxon>
        <taxon>Neoheterodontei</taxon>
        <taxon>Myida</taxon>
        <taxon>Myoidea</taxon>
        <taxon>Myidae</taxon>
        <taxon>Mya</taxon>
    </lineage>
</organism>
<feature type="coiled-coil region" evidence="1">
    <location>
        <begin position="78"/>
        <end position="109"/>
    </location>
</feature>
<feature type="non-terminal residue" evidence="2">
    <location>
        <position position="214"/>
    </location>
</feature>
<evidence type="ECO:0000256" key="1">
    <source>
        <dbReference type="SAM" id="Coils"/>
    </source>
</evidence>